<protein>
    <submittedName>
        <fullName evidence="1">Uncharacterized protein</fullName>
    </submittedName>
</protein>
<sequence>MSGLFSRYRNALLQFLPLQLLLGNWLLFSRWKRFLCVHVQCIVANKECYQQPAHNQQDNQSRVESCCFNILVHKLLLMSHDVGNRVQNEPSSSLIPFKLKRAEPSRAQSSTTSDAVRLGFTPLQAATRYIYNITTKMLQEKFLV</sequence>
<organism evidence="1 2">
    <name type="scientific">Helianthus annuus</name>
    <name type="common">Common sunflower</name>
    <dbReference type="NCBI Taxonomy" id="4232"/>
    <lineage>
        <taxon>Eukaryota</taxon>
        <taxon>Viridiplantae</taxon>
        <taxon>Streptophyta</taxon>
        <taxon>Embryophyta</taxon>
        <taxon>Tracheophyta</taxon>
        <taxon>Spermatophyta</taxon>
        <taxon>Magnoliopsida</taxon>
        <taxon>eudicotyledons</taxon>
        <taxon>Gunneridae</taxon>
        <taxon>Pentapetalae</taxon>
        <taxon>asterids</taxon>
        <taxon>campanulids</taxon>
        <taxon>Asterales</taxon>
        <taxon>Asteraceae</taxon>
        <taxon>Asteroideae</taxon>
        <taxon>Heliantheae alliance</taxon>
        <taxon>Heliantheae</taxon>
        <taxon>Helianthus</taxon>
    </lineage>
</organism>
<name>A0A9K3EHN4_HELAN</name>
<comment type="caution">
    <text evidence="1">The sequence shown here is derived from an EMBL/GenBank/DDBJ whole genome shotgun (WGS) entry which is preliminary data.</text>
</comment>
<accession>A0A9K3EHN4</accession>
<keyword evidence="2" id="KW-1185">Reference proteome</keyword>
<dbReference type="Proteomes" id="UP000215914">
    <property type="component" value="Unassembled WGS sequence"/>
</dbReference>
<dbReference type="AlphaFoldDB" id="A0A9K3EHN4"/>
<evidence type="ECO:0000313" key="1">
    <source>
        <dbReference type="EMBL" id="KAF5773061.1"/>
    </source>
</evidence>
<dbReference type="Gramene" id="mRNA:HanXRQr2_Chr13g0584461">
    <property type="protein sequence ID" value="mRNA:HanXRQr2_Chr13g0584461"/>
    <property type="gene ID" value="HanXRQr2_Chr13g0584461"/>
</dbReference>
<gene>
    <name evidence="1" type="ORF">HanXRQr2_Chr13g0584461</name>
</gene>
<dbReference type="EMBL" id="MNCJ02000328">
    <property type="protein sequence ID" value="KAF5773061.1"/>
    <property type="molecule type" value="Genomic_DNA"/>
</dbReference>
<proteinExistence type="predicted"/>
<evidence type="ECO:0000313" key="2">
    <source>
        <dbReference type="Proteomes" id="UP000215914"/>
    </source>
</evidence>
<reference evidence="1" key="2">
    <citation type="submission" date="2020-06" db="EMBL/GenBank/DDBJ databases">
        <title>Helianthus annuus Genome sequencing and assembly Release 2.</title>
        <authorList>
            <person name="Gouzy J."/>
            <person name="Langlade N."/>
            <person name="Munos S."/>
        </authorList>
    </citation>
    <scope>NUCLEOTIDE SEQUENCE</scope>
    <source>
        <tissue evidence="1">Leaves</tissue>
    </source>
</reference>
<reference evidence="1" key="1">
    <citation type="journal article" date="2017" name="Nature">
        <title>The sunflower genome provides insights into oil metabolism, flowering and Asterid evolution.</title>
        <authorList>
            <person name="Badouin H."/>
            <person name="Gouzy J."/>
            <person name="Grassa C.J."/>
            <person name="Murat F."/>
            <person name="Staton S.E."/>
            <person name="Cottret L."/>
            <person name="Lelandais-Briere C."/>
            <person name="Owens G.L."/>
            <person name="Carrere S."/>
            <person name="Mayjonade B."/>
            <person name="Legrand L."/>
            <person name="Gill N."/>
            <person name="Kane N.C."/>
            <person name="Bowers J.E."/>
            <person name="Hubner S."/>
            <person name="Bellec A."/>
            <person name="Berard A."/>
            <person name="Berges H."/>
            <person name="Blanchet N."/>
            <person name="Boniface M.C."/>
            <person name="Brunel D."/>
            <person name="Catrice O."/>
            <person name="Chaidir N."/>
            <person name="Claudel C."/>
            <person name="Donnadieu C."/>
            <person name="Faraut T."/>
            <person name="Fievet G."/>
            <person name="Helmstetter N."/>
            <person name="King M."/>
            <person name="Knapp S.J."/>
            <person name="Lai Z."/>
            <person name="Le Paslier M.C."/>
            <person name="Lippi Y."/>
            <person name="Lorenzon L."/>
            <person name="Mandel J.R."/>
            <person name="Marage G."/>
            <person name="Marchand G."/>
            <person name="Marquand E."/>
            <person name="Bret-Mestries E."/>
            <person name="Morien E."/>
            <person name="Nambeesan S."/>
            <person name="Nguyen T."/>
            <person name="Pegot-Espagnet P."/>
            <person name="Pouilly N."/>
            <person name="Raftis F."/>
            <person name="Sallet E."/>
            <person name="Schiex T."/>
            <person name="Thomas J."/>
            <person name="Vandecasteele C."/>
            <person name="Vares D."/>
            <person name="Vear F."/>
            <person name="Vautrin S."/>
            <person name="Crespi M."/>
            <person name="Mangin B."/>
            <person name="Burke J.M."/>
            <person name="Salse J."/>
            <person name="Munos S."/>
            <person name="Vincourt P."/>
            <person name="Rieseberg L.H."/>
            <person name="Langlade N.B."/>
        </authorList>
    </citation>
    <scope>NUCLEOTIDE SEQUENCE</scope>
    <source>
        <tissue evidence="1">Leaves</tissue>
    </source>
</reference>